<dbReference type="OrthoDB" id="6159439at2759"/>
<protein>
    <recommendedName>
        <fullName evidence="8">Homeobox domain-containing protein</fullName>
    </recommendedName>
</protein>
<dbReference type="PROSITE" id="PS00027">
    <property type="entry name" value="HOMEOBOX_1"/>
    <property type="match status" value="1"/>
</dbReference>
<dbReference type="SUPFAM" id="SSF46689">
    <property type="entry name" value="Homeodomain-like"/>
    <property type="match status" value="1"/>
</dbReference>
<keyword evidence="3 5" id="KW-0371">Homeobox</keyword>
<comment type="subcellular location">
    <subcellularLocation>
        <location evidence="1 5 6">Nucleus</location>
    </subcellularLocation>
</comment>
<dbReference type="InterPro" id="IPR009057">
    <property type="entry name" value="Homeodomain-like_sf"/>
</dbReference>
<evidence type="ECO:0000256" key="6">
    <source>
        <dbReference type="RuleBase" id="RU000682"/>
    </source>
</evidence>
<evidence type="ECO:0000256" key="2">
    <source>
        <dbReference type="ARBA" id="ARBA00023125"/>
    </source>
</evidence>
<keyword evidence="2 5" id="KW-0238">DNA-binding</keyword>
<proteinExistence type="predicted"/>
<organism evidence="9 10">
    <name type="scientific">Chytriomyces confervae</name>
    <dbReference type="NCBI Taxonomy" id="246404"/>
    <lineage>
        <taxon>Eukaryota</taxon>
        <taxon>Fungi</taxon>
        <taxon>Fungi incertae sedis</taxon>
        <taxon>Chytridiomycota</taxon>
        <taxon>Chytridiomycota incertae sedis</taxon>
        <taxon>Chytridiomycetes</taxon>
        <taxon>Chytridiales</taxon>
        <taxon>Chytriomycetaceae</taxon>
        <taxon>Chytriomyces</taxon>
    </lineage>
</organism>
<dbReference type="PANTHER" id="PTHR24324:SF5">
    <property type="entry name" value="HEMATOPOIETICALLY-EXPRESSED HOMEOBOX PROTEIN HHEX"/>
    <property type="match status" value="1"/>
</dbReference>
<dbReference type="GO" id="GO:0005634">
    <property type="term" value="C:nucleus"/>
    <property type="evidence" value="ECO:0007669"/>
    <property type="project" value="UniProtKB-SubCell"/>
</dbReference>
<dbReference type="Pfam" id="PF00046">
    <property type="entry name" value="Homeodomain"/>
    <property type="match status" value="1"/>
</dbReference>
<comment type="caution">
    <text evidence="9">The sequence shown here is derived from an EMBL/GenBank/DDBJ whole genome shotgun (WGS) entry which is preliminary data.</text>
</comment>
<dbReference type="InterPro" id="IPR017970">
    <property type="entry name" value="Homeobox_CS"/>
</dbReference>
<keyword evidence="4 5" id="KW-0539">Nucleus</keyword>
<dbReference type="CDD" id="cd00086">
    <property type="entry name" value="homeodomain"/>
    <property type="match status" value="1"/>
</dbReference>
<dbReference type="SMART" id="SM00389">
    <property type="entry name" value="HOX"/>
    <property type="match status" value="1"/>
</dbReference>
<dbReference type="GO" id="GO:0000981">
    <property type="term" value="F:DNA-binding transcription factor activity, RNA polymerase II-specific"/>
    <property type="evidence" value="ECO:0007669"/>
    <property type="project" value="InterPro"/>
</dbReference>
<evidence type="ECO:0000256" key="3">
    <source>
        <dbReference type="ARBA" id="ARBA00023155"/>
    </source>
</evidence>
<feature type="domain" description="Homeobox" evidence="8">
    <location>
        <begin position="184"/>
        <end position="244"/>
    </location>
</feature>
<evidence type="ECO:0000256" key="1">
    <source>
        <dbReference type="ARBA" id="ARBA00004123"/>
    </source>
</evidence>
<dbReference type="Gene3D" id="1.10.10.60">
    <property type="entry name" value="Homeodomain-like"/>
    <property type="match status" value="1"/>
</dbReference>
<keyword evidence="10" id="KW-1185">Reference proteome</keyword>
<evidence type="ECO:0000313" key="10">
    <source>
        <dbReference type="Proteomes" id="UP000320333"/>
    </source>
</evidence>
<feature type="region of interest" description="Disordered" evidence="7">
    <location>
        <begin position="142"/>
        <end position="163"/>
    </location>
</feature>
<dbReference type="GO" id="GO:0030154">
    <property type="term" value="P:cell differentiation"/>
    <property type="evidence" value="ECO:0007669"/>
    <property type="project" value="TreeGrafter"/>
</dbReference>
<gene>
    <name evidence="9" type="ORF">CcCBS67573_g08017</name>
</gene>
<dbReference type="GO" id="GO:0000978">
    <property type="term" value="F:RNA polymerase II cis-regulatory region sequence-specific DNA binding"/>
    <property type="evidence" value="ECO:0007669"/>
    <property type="project" value="TreeGrafter"/>
</dbReference>
<accession>A0A507EPL4</accession>
<dbReference type="PROSITE" id="PS50071">
    <property type="entry name" value="HOMEOBOX_2"/>
    <property type="match status" value="1"/>
</dbReference>
<evidence type="ECO:0000259" key="8">
    <source>
        <dbReference type="PROSITE" id="PS50071"/>
    </source>
</evidence>
<dbReference type="PANTHER" id="PTHR24324">
    <property type="entry name" value="HOMEOBOX PROTEIN HHEX"/>
    <property type="match status" value="1"/>
</dbReference>
<dbReference type="EMBL" id="QEAP01000470">
    <property type="protein sequence ID" value="TPX65804.1"/>
    <property type="molecule type" value="Genomic_DNA"/>
</dbReference>
<evidence type="ECO:0000256" key="7">
    <source>
        <dbReference type="SAM" id="MobiDB-lite"/>
    </source>
</evidence>
<dbReference type="Proteomes" id="UP000320333">
    <property type="component" value="Unassembled WGS sequence"/>
</dbReference>
<dbReference type="InterPro" id="IPR001356">
    <property type="entry name" value="HD"/>
</dbReference>
<name>A0A507EPL4_9FUNG</name>
<feature type="DNA-binding region" description="Homeobox" evidence="5">
    <location>
        <begin position="186"/>
        <end position="245"/>
    </location>
</feature>
<reference evidence="9 10" key="1">
    <citation type="journal article" date="2019" name="Sci. Rep.">
        <title>Comparative genomics of chytrid fungi reveal insights into the obligate biotrophic and pathogenic lifestyle of Synchytrium endobioticum.</title>
        <authorList>
            <person name="van de Vossenberg B.T.L.H."/>
            <person name="Warris S."/>
            <person name="Nguyen H.D.T."/>
            <person name="van Gent-Pelzer M.P.E."/>
            <person name="Joly D.L."/>
            <person name="van de Geest H.C."/>
            <person name="Bonants P.J.M."/>
            <person name="Smith D.S."/>
            <person name="Levesque C.A."/>
            <person name="van der Lee T.A.J."/>
        </authorList>
    </citation>
    <scope>NUCLEOTIDE SEQUENCE [LARGE SCALE GENOMIC DNA]</scope>
    <source>
        <strain evidence="9 10">CBS 675.73</strain>
    </source>
</reference>
<dbReference type="AlphaFoldDB" id="A0A507EPL4"/>
<evidence type="ECO:0000256" key="4">
    <source>
        <dbReference type="ARBA" id="ARBA00023242"/>
    </source>
</evidence>
<dbReference type="InterPro" id="IPR051000">
    <property type="entry name" value="Homeobox_DNA-bind_prot"/>
</dbReference>
<sequence>MSNFNKATSAATVDDISDATLAFLFDRRHSAVQTSKPSLDRRMSLPTANFMLEPAQTLDYDAFSLTSDTASTPSTPSMMGLFNQPALCYNPKLFSTLPDLSLFPLDSYNCSENRFTKCNIAFPTTSRDTFTSEFLSLPTFEATSAKSPNSPNSPNYGTHPATTLYKDTTTLSHQPTEPTAKPAAAIKPGKFRPTESQLAMLASLFEKNPFPSATLRTSLADAMGVQPKQIRFWFQNRRATYKINGIHVLKPNAVVGRKTGSVASISGGVKEEELDLEPVSDENPFFYVEKARRHSMSVV</sequence>
<evidence type="ECO:0000256" key="5">
    <source>
        <dbReference type="PROSITE-ProRule" id="PRU00108"/>
    </source>
</evidence>
<dbReference type="STRING" id="246404.A0A507EPL4"/>
<evidence type="ECO:0000313" key="9">
    <source>
        <dbReference type="EMBL" id="TPX65804.1"/>
    </source>
</evidence>